<dbReference type="InParanoid" id="A0A6I9RDH6"/>
<keyword evidence="5" id="KW-1133">Transmembrane helix</keyword>
<feature type="transmembrane region" description="Helical" evidence="5">
    <location>
        <begin position="112"/>
        <end position="131"/>
    </location>
</feature>
<dbReference type="Proteomes" id="UP000504607">
    <property type="component" value="Chromosome 6"/>
</dbReference>
<dbReference type="InterPro" id="IPR039774">
    <property type="entry name" value="Sin3-like"/>
</dbReference>
<comment type="subcellular location">
    <subcellularLocation>
        <location evidence="1 4">Nucleus</location>
    </subcellularLocation>
</comment>
<keyword evidence="6" id="KW-1185">Reference proteome</keyword>
<dbReference type="GeneID" id="105047104"/>
<dbReference type="GO" id="GO:0003714">
    <property type="term" value="F:transcription corepressor activity"/>
    <property type="evidence" value="ECO:0007669"/>
    <property type="project" value="InterPro"/>
</dbReference>
<dbReference type="SUPFAM" id="SSF47762">
    <property type="entry name" value="PAH2 domain"/>
    <property type="match status" value="1"/>
</dbReference>
<keyword evidence="3 4" id="KW-0539">Nucleus</keyword>
<sequence length="150" mass="17732">MIDVLQFEGHVFSMTITKLLSKVKVLFKQQSSLILDYNPFIFRCKPVTFEEALKFVRKIKARDYHLYLSLFDILGQERTSQEIYQQLVLLFQNHDDLQVELKRFRPQAQARFGSLVFLILPLCALSLYLIFFEKPLRCLLEQNINKTPSL</sequence>
<evidence type="ECO:0000256" key="4">
    <source>
        <dbReference type="PROSITE-ProRule" id="PRU00810"/>
    </source>
</evidence>
<evidence type="ECO:0000313" key="7">
    <source>
        <dbReference type="RefSeq" id="XP_010924212.1"/>
    </source>
</evidence>
<keyword evidence="5" id="KW-0812">Transmembrane</keyword>
<dbReference type="FunCoup" id="A0A6I9RDH6">
    <property type="interactions" value="131"/>
</dbReference>
<organism evidence="6 7">
    <name type="scientific">Elaeis guineensis var. tenera</name>
    <name type="common">Oil palm</name>
    <dbReference type="NCBI Taxonomy" id="51953"/>
    <lineage>
        <taxon>Eukaryota</taxon>
        <taxon>Viridiplantae</taxon>
        <taxon>Streptophyta</taxon>
        <taxon>Embryophyta</taxon>
        <taxon>Tracheophyta</taxon>
        <taxon>Spermatophyta</taxon>
        <taxon>Magnoliopsida</taxon>
        <taxon>Liliopsida</taxon>
        <taxon>Arecaceae</taxon>
        <taxon>Arecoideae</taxon>
        <taxon>Cocoseae</taxon>
        <taxon>Elaeidinae</taxon>
        <taxon>Elaeis</taxon>
    </lineage>
</organism>
<gene>
    <name evidence="7" type="primary">LOC105047104</name>
</gene>
<evidence type="ECO:0000256" key="3">
    <source>
        <dbReference type="ARBA" id="ARBA00023242"/>
    </source>
</evidence>
<dbReference type="PROSITE" id="PS51477">
    <property type="entry name" value="PAH"/>
    <property type="match status" value="1"/>
</dbReference>
<dbReference type="AlphaFoldDB" id="A0A6I9RDH6"/>
<name>A0A6I9RDH6_ELAGV</name>
<dbReference type="KEGG" id="egu:105047104"/>
<reference evidence="7" key="1">
    <citation type="submission" date="2025-08" db="UniProtKB">
        <authorList>
            <consortium name="RefSeq"/>
        </authorList>
    </citation>
    <scope>IDENTIFICATION</scope>
</reference>
<keyword evidence="2" id="KW-0678">Repressor</keyword>
<dbReference type="GO" id="GO:0000122">
    <property type="term" value="P:negative regulation of transcription by RNA polymerase II"/>
    <property type="evidence" value="ECO:0007669"/>
    <property type="project" value="TreeGrafter"/>
</dbReference>
<evidence type="ECO:0000256" key="1">
    <source>
        <dbReference type="ARBA" id="ARBA00004123"/>
    </source>
</evidence>
<proteinExistence type="predicted"/>
<dbReference type="GO" id="GO:0000785">
    <property type="term" value="C:chromatin"/>
    <property type="evidence" value="ECO:0007669"/>
    <property type="project" value="TreeGrafter"/>
</dbReference>
<dbReference type="InterPro" id="IPR003822">
    <property type="entry name" value="PAH"/>
</dbReference>
<dbReference type="RefSeq" id="XP_010924212.1">
    <property type="nucleotide sequence ID" value="XM_010925910.3"/>
</dbReference>
<protein>
    <submittedName>
        <fullName evidence="7">Paired amphipathic helix protein Sin3-like 3 isoform X1</fullName>
    </submittedName>
</protein>
<keyword evidence="5" id="KW-0472">Membrane</keyword>
<dbReference type="PANTHER" id="PTHR12346">
    <property type="entry name" value="SIN3B-RELATED"/>
    <property type="match status" value="1"/>
</dbReference>
<dbReference type="PANTHER" id="PTHR12346:SF0">
    <property type="entry name" value="SIN3A, ISOFORM G"/>
    <property type="match status" value="1"/>
</dbReference>
<evidence type="ECO:0000256" key="5">
    <source>
        <dbReference type="SAM" id="Phobius"/>
    </source>
</evidence>
<evidence type="ECO:0000256" key="2">
    <source>
        <dbReference type="ARBA" id="ARBA00022491"/>
    </source>
</evidence>
<accession>A0A6I9RDH6</accession>
<dbReference type="GO" id="GO:0000118">
    <property type="term" value="C:histone deacetylase complex"/>
    <property type="evidence" value="ECO:0007669"/>
    <property type="project" value="TreeGrafter"/>
</dbReference>
<evidence type="ECO:0000313" key="6">
    <source>
        <dbReference type="Proteomes" id="UP000504607"/>
    </source>
</evidence>
<dbReference type="Gene3D" id="1.20.1160.11">
    <property type="entry name" value="Paired amphipathic helix"/>
    <property type="match status" value="1"/>
</dbReference>
<dbReference type="OrthoDB" id="10265969at2759"/>
<dbReference type="InterPro" id="IPR036600">
    <property type="entry name" value="PAH_sf"/>
</dbReference>